<evidence type="ECO:0000313" key="8">
    <source>
        <dbReference type="Proteomes" id="UP000001826"/>
    </source>
</evidence>
<protein>
    <submittedName>
        <fullName evidence="7">Component of a threonine efflux system</fullName>
    </submittedName>
</protein>
<feature type="transmembrane region" description="Helical" evidence="6">
    <location>
        <begin position="183"/>
        <end position="200"/>
    </location>
</feature>
<dbReference type="OrthoDB" id="121309at2157"/>
<feature type="transmembrane region" description="Helical" evidence="6">
    <location>
        <begin position="44"/>
        <end position="64"/>
    </location>
</feature>
<dbReference type="EMBL" id="AE009439">
    <property type="protein sequence ID" value="AAM02571.1"/>
    <property type="molecule type" value="Genomic_DNA"/>
</dbReference>
<gene>
    <name evidence="7" type="ordered locus">MK1358</name>
</gene>
<dbReference type="InParanoid" id="Q8TVN0"/>
<name>Q8TVN0_METKA</name>
<keyword evidence="3 6" id="KW-0812">Transmembrane</keyword>
<feature type="transmembrane region" description="Helical" evidence="6">
    <location>
        <begin position="71"/>
        <end position="91"/>
    </location>
</feature>
<dbReference type="STRING" id="190192.MK1358"/>
<keyword evidence="4 6" id="KW-1133">Transmembrane helix</keyword>
<proteinExistence type="predicted"/>
<organism evidence="7 8">
    <name type="scientific">Methanopyrus kandleri (strain AV19 / DSM 6324 / JCM 9639 / NBRC 100938)</name>
    <dbReference type="NCBI Taxonomy" id="190192"/>
    <lineage>
        <taxon>Archaea</taxon>
        <taxon>Methanobacteriati</taxon>
        <taxon>Methanobacteriota</taxon>
        <taxon>Methanomada group</taxon>
        <taxon>Methanopyri</taxon>
        <taxon>Methanopyrales</taxon>
        <taxon>Methanopyraceae</taxon>
        <taxon>Methanopyrus</taxon>
    </lineage>
</organism>
<evidence type="ECO:0000256" key="6">
    <source>
        <dbReference type="SAM" id="Phobius"/>
    </source>
</evidence>
<reference evidence="7 8" key="1">
    <citation type="journal article" date="2002" name="Proc. Natl. Acad. Sci. U.S.A.">
        <title>The complete genome of hyperthermophile Methanopyrus kandleri AV19 and monophyly of archaeal methanogens.</title>
        <authorList>
            <person name="Slesarev A.I."/>
            <person name="Mezhevaya K.V."/>
            <person name="Makarova K.S."/>
            <person name="Polushin N.N."/>
            <person name="Shcherbinina O.V."/>
            <person name="Shakhova V.V."/>
            <person name="Belova G.I."/>
            <person name="Aravind L."/>
            <person name="Natale D.A."/>
            <person name="Rogozin I.B."/>
            <person name="Tatusov R.L."/>
            <person name="Wolf Y.I."/>
            <person name="Stetter K.O."/>
            <person name="Malykh A.G."/>
            <person name="Koonin E.V."/>
            <person name="Kozyavkin S.A."/>
        </authorList>
    </citation>
    <scope>NUCLEOTIDE SEQUENCE [LARGE SCALE GENOMIC DNA]</scope>
    <source>
        <strain evidence="8">AV19 / DSM 6324 / JCM 9639 / NBRC 100938</strain>
    </source>
</reference>
<keyword evidence="5 6" id="KW-0472">Membrane</keyword>
<evidence type="ECO:0000256" key="1">
    <source>
        <dbReference type="ARBA" id="ARBA00004651"/>
    </source>
</evidence>
<dbReference type="Proteomes" id="UP000001826">
    <property type="component" value="Chromosome"/>
</dbReference>
<dbReference type="GO" id="GO:0005886">
    <property type="term" value="C:plasma membrane"/>
    <property type="evidence" value="ECO:0007669"/>
    <property type="project" value="UniProtKB-SubCell"/>
</dbReference>
<dbReference type="EnsemblBacteria" id="AAM02571">
    <property type="protein sequence ID" value="AAM02571"/>
    <property type="gene ID" value="MK1358"/>
</dbReference>
<dbReference type="InterPro" id="IPR001123">
    <property type="entry name" value="LeuE-type"/>
</dbReference>
<evidence type="ECO:0000256" key="3">
    <source>
        <dbReference type="ARBA" id="ARBA00022692"/>
    </source>
</evidence>
<accession>Q8TVN0</accession>
<dbReference type="PANTHER" id="PTHR30086">
    <property type="entry name" value="ARGININE EXPORTER PROTEIN ARGO"/>
    <property type="match status" value="1"/>
</dbReference>
<keyword evidence="8" id="KW-1185">Reference proteome</keyword>
<evidence type="ECO:0000256" key="5">
    <source>
        <dbReference type="ARBA" id="ARBA00023136"/>
    </source>
</evidence>
<dbReference type="PaxDb" id="190192-MK1358"/>
<dbReference type="GO" id="GO:0015171">
    <property type="term" value="F:amino acid transmembrane transporter activity"/>
    <property type="evidence" value="ECO:0007669"/>
    <property type="project" value="TreeGrafter"/>
</dbReference>
<dbReference type="Pfam" id="PF01810">
    <property type="entry name" value="LysE"/>
    <property type="match status" value="1"/>
</dbReference>
<evidence type="ECO:0000313" key="7">
    <source>
        <dbReference type="EMBL" id="AAM02571.1"/>
    </source>
</evidence>
<comment type="subcellular location">
    <subcellularLocation>
        <location evidence="1">Cell membrane</location>
        <topology evidence="1">Multi-pass membrane protein</topology>
    </subcellularLocation>
</comment>
<dbReference type="HOGENOM" id="CLU_104651_1_0_2"/>
<sequence length="205" mass="20761">MHHTASEMLAVGAALGVSGGLAPGPLQALIVAETLGNGLRAGLAVAVVPVITDGPLVTAAGLAAARLPGWVLRYLGLAGSAVLAYMGLSLIREADSAEPARSEGAGSSLRRAVVVNLLNPHPYVFWLTVGSSMMGSARSLPEMVAFPVGFFLGIVSTQAGIAVAVHRALSLTPAERVGGARRLSGVLLLGAAAYLAYVSLRDMPS</sequence>
<dbReference type="AlphaFoldDB" id="Q8TVN0"/>
<evidence type="ECO:0000256" key="2">
    <source>
        <dbReference type="ARBA" id="ARBA00022475"/>
    </source>
</evidence>
<evidence type="ECO:0000256" key="4">
    <source>
        <dbReference type="ARBA" id="ARBA00022989"/>
    </source>
</evidence>
<dbReference type="PANTHER" id="PTHR30086:SF20">
    <property type="entry name" value="ARGININE EXPORTER PROTEIN ARGO-RELATED"/>
    <property type="match status" value="1"/>
</dbReference>
<keyword evidence="2" id="KW-1003">Cell membrane</keyword>
<dbReference type="RefSeq" id="WP_011019726.1">
    <property type="nucleotide sequence ID" value="NC_003551.1"/>
</dbReference>
<feature type="transmembrane region" description="Helical" evidence="6">
    <location>
        <begin position="143"/>
        <end position="163"/>
    </location>
</feature>
<dbReference type="KEGG" id="mka:MK1358"/>
<dbReference type="GeneID" id="1477953"/>